<dbReference type="SUPFAM" id="SSF56752">
    <property type="entry name" value="D-aminoacid aminotransferase-like PLP-dependent enzymes"/>
    <property type="match status" value="1"/>
</dbReference>
<evidence type="ECO:0000256" key="1">
    <source>
        <dbReference type="ARBA" id="ARBA00009320"/>
    </source>
</evidence>
<dbReference type="InterPro" id="IPR001544">
    <property type="entry name" value="Aminotrans_IV"/>
</dbReference>
<dbReference type="AlphaFoldDB" id="A0A382T288"/>
<sequence>VGPLMSTHSFISNPKNEAILININGKFFKRNEAKISVFDSGFLLGDGVWEGIRLHQSVLVYIEKHLDRLYESAKGISLNIGISKEDIISEINKTLSKNNMKDDVHIRLVVSRGNKITPYQNPNANVGPINFVIIPEYKKADPNTYKNGIKIGRVKNIRPNNIILNPQYNTLSKLNCILASIEANKLGYDEGI</sequence>
<dbReference type="Pfam" id="PF01063">
    <property type="entry name" value="Aminotran_4"/>
    <property type="match status" value="1"/>
</dbReference>
<evidence type="ECO:0008006" key="3">
    <source>
        <dbReference type="Google" id="ProtNLM"/>
    </source>
</evidence>
<name>A0A382T288_9ZZZZ</name>
<dbReference type="GO" id="GO:0003824">
    <property type="term" value="F:catalytic activity"/>
    <property type="evidence" value="ECO:0007669"/>
    <property type="project" value="InterPro"/>
</dbReference>
<dbReference type="InterPro" id="IPR050571">
    <property type="entry name" value="Class-IV_PLP-Dep_Aminotrnsfr"/>
</dbReference>
<reference evidence="2" key="1">
    <citation type="submission" date="2018-05" db="EMBL/GenBank/DDBJ databases">
        <authorList>
            <person name="Lanie J.A."/>
            <person name="Ng W.-L."/>
            <person name="Kazmierczak K.M."/>
            <person name="Andrzejewski T.M."/>
            <person name="Davidsen T.M."/>
            <person name="Wayne K.J."/>
            <person name="Tettelin H."/>
            <person name="Glass J.I."/>
            <person name="Rusch D."/>
            <person name="Podicherti R."/>
            <person name="Tsui H.-C.T."/>
            <person name="Winkler M.E."/>
        </authorList>
    </citation>
    <scope>NUCLEOTIDE SEQUENCE</scope>
</reference>
<accession>A0A382T288</accession>
<organism evidence="2">
    <name type="scientific">marine metagenome</name>
    <dbReference type="NCBI Taxonomy" id="408172"/>
    <lineage>
        <taxon>unclassified sequences</taxon>
        <taxon>metagenomes</taxon>
        <taxon>ecological metagenomes</taxon>
    </lineage>
</organism>
<feature type="non-terminal residue" evidence="2">
    <location>
        <position position="192"/>
    </location>
</feature>
<protein>
    <recommendedName>
        <fullName evidence="3">Aminotransferase class IV</fullName>
    </recommendedName>
</protein>
<dbReference type="InterPro" id="IPR043131">
    <property type="entry name" value="BCAT-like_N"/>
</dbReference>
<feature type="non-terminal residue" evidence="2">
    <location>
        <position position="1"/>
    </location>
</feature>
<evidence type="ECO:0000313" key="2">
    <source>
        <dbReference type="EMBL" id="SVD15875.1"/>
    </source>
</evidence>
<dbReference type="Gene3D" id="3.30.470.10">
    <property type="match status" value="1"/>
</dbReference>
<dbReference type="PANTHER" id="PTHR42743:SF11">
    <property type="entry name" value="AMINODEOXYCHORISMATE LYASE"/>
    <property type="match status" value="1"/>
</dbReference>
<comment type="similarity">
    <text evidence="1">Belongs to the class-IV pyridoxal-phosphate-dependent aminotransferase family.</text>
</comment>
<dbReference type="GO" id="GO:0046394">
    <property type="term" value="P:carboxylic acid biosynthetic process"/>
    <property type="evidence" value="ECO:0007669"/>
    <property type="project" value="UniProtKB-ARBA"/>
</dbReference>
<gene>
    <name evidence="2" type="ORF">METZ01_LOCUS368729</name>
</gene>
<proteinExistence type="inferred from homology"/>
<dbReference type="EMBL" id="UINC01133127">
    <property type="protein sequence ID" value="SVD15875.1"/>
    <property type="molecule type" value="Genomic_DNA"/>
</dbReference>
<dbReference type="PANTHER" id="PTHR42743">
    <property type="entry name" value="AMINO-ACID AMINOTRANSFERASE"/>
    <property type="match status" value="1"/>
</dbReference>
<dbReference type="InterPro" id="IPR036038">
    <property type="entry name" value="Aminotransferase-like"/>
</dbReference>